<keyword evidence="2" id="KW-0614">Plasmid</keyword>
<accession>G9ABR5</accession>
<feature type="compositionally biased region" description="Basic and acidic residues" evidence="1">
    <location>
        <begin position="1"/>
        <end position="11"/>
    </location>
</feature>
<organism evidence="2 3">
    <name type="scientific">Sinorhizobium fredii (strain HH103)</name>
    <dbReference type="NCBI Taxonomy" id="1117943"/>
    <lineage>
        <taxon>Bacteria</taxon>
        <taxon>Pseudomonadati</taxon>
        <taxon>Pseudomonadota</taxon>
        <taxon>Alphaproteobacteria</taxon>
        <taxon>Hyphomicrobiales</taxon>
        <taxon>Rhizobiaceae</taxon>
        <taxon>Sinorhizobium/Ensifer group</taxon>
        <taxon>Sinorhizobium</taxon>
    </lineage>
</organism>
<dbReference type="EMBL" id="HE616892">
    <property type="protein sequence ID" value="CCE98494.1"/>
    <property type="molecule type" value="Genomic_DNA"/>
</dbReference>
<feature type="compositionally biased region" description="Basic and acidic residues" evidence="1">
    <location>
        <begin position="48"/>
        <end position="60"/>
    </location>
</feature>
<geneLocation type="plasmid" evidence="2 3">
    <name>pSfHH103b</name>
</geneLocation>
<evidence type="ECO:0000256" key="1">
    <source>
        <dbReference type="SAM" id="MobiDB-lite"/>
    </source>
</evidence>
<dbReference type="HOGENOM" id="CLU_1561642_0_0_5"/>
<dbReference type="PATRIC" id="fig|380.5.peg.4222"/>
<dbReference type="Proteomes" id="UP000007735">
    <property type="component" value="Plasmid pSfHH103b"/>
</dbReference>
<evidence type="ECO:0000313" key="2">
    <source>
        <dbReference type="EMBL" id="CCE98494.1"/>
    </source>
</evidence>
<protein>
    <submittedName>
        <fullName evidence="2">Uncharacterized protein</fullName>
    </submittedName>
</protein>
<feature type="region of interest" description="Disordered" evidence="1">
    <location>
        <begin position="1"/>
        <end position="24"/>
    </location>
</feature>
<dbReference type="KEGG" id="sfh:SFHH103_04003"/>
<name>G9ABR5_SINF1</name>
<evidence type="ECO:0000313" key="3">
    <source>
        <dbReference type="Proteomes" id="UP000007735"/>
    </source>
</evidence>
<feature type="region of interest" description="Disordered" evidence="1">
    <location>
        <begin position="40"/>
        <end position="62"/>
    </location>
</feature>
<proteinExistence type="predicted"/>
<gene>
    <name evidence="2" type="ordered locus">SFHH103_04003</name>
</gene>
<sequence>MTKELANEHKRAPAVSSAPVPPAHRRNYSTVRLITGVPRVPCHKRPFSRPDRPADLDRTNSRRNVSQNSRLFRSLKTCYILATFERDTMLQLTHDTEQLARRVAARVGRKPEDLIRAALEREAKALGVSDALPAKRRMTAAEMLAFGKKVAARPVLDPRSPQEIADDLNAL</sequence>
<dbReference type="AlphaFoldDB" id="G9ABR5"/>
<reference evidence="2 3" key="1">
    <citation type="journal article" date="2012" name="J. Bacteriol.">
        <title>Genome sequence of the soybean symbiont Sinorhizobium fredii HH103.</title>
        <authorList>
            <person name="Weidner S."/>
            <person name="Becker A."/>
            <person name="Bonilla I."/>
            <person name="Jaenicke S."/>
            <person name="Lloret J."/>
            <person name="Margaret I."/>
            <person name="Puhler A."/>
            <person name="Ruiz-Sainz J.E."/>
            <person name="Schneiker-Bekel S."/>
            <person name="Szczepanowski R."/>
            <person name="Vinardell J.M."/>
            <person name="Zehner S."/>
            <person name="Gottfert M."/>
        </authorList>
    </citation>
    <scope>NUCLEOTIDE SEQUENCE [LARGE SCALE GENOMIC DNA]</scope>
    <source>
        <strain evidence="2 3">HH103</strain>
        <plasmid evidence="3">pSfHH103b</plasmid>
    </source>
</reference>